<dbReference type="Pfam" id="PF00990">
    <property type="entry name" value="GGDEF"/>
    <property type="match status" value="1"/>
</dbReference>
<gene>
    <name evidence="2" type="ORF">APY04_3128</name>
</gene>
<dbReference type="PATRIC" id="fig|121290.4.peg.980"/>
<organism evidence="2 3">
    <name type="scientific">Hyphomicrobium sulfonivorans</name>
    <dbReference type="NCBI Taxonomy" id="121290"/>
    <lineage>
        <taxon>Bacteria</taxon>
        <taxon>Pseudomonadati</taxon>
        <taxon>Pseudomonadota</taxon>
        <taxon>Alphaproteobacteria</taxon>
        <taxon>Hyphomicrobiales</taxon>
        <taxon>Hyphomicrobiaceae</taxon>
        <taxon>Hyphomicrobium</taxon>
    </lineage>
</organism>
<dbReference type="NCBIfam" id="TIGR00254">
    <property type="entry name" value="GGDEF"/>
    <property type="match status" value="1"/>
</dbReference>
<dbReference type="InterPro" id="IPR035965">
    <property type="entry name" value="PAS-like_dom_sf"/>
</dbReference>
<dbReference type="Proteomes" id="UP000059074">
    <property type="component" value="Unassembled WGS sequence"/>
</dbReference>
<dbReference type="SUPFAM" id="SSF55073">
    <property type="entry name" value="Nucleotide cyclase"/>
    <property type="match status" value="1"/>
</dbReference>
<evidence type="ECO:0000259" key="1">
    <source>
        <dbReference type="PROSITE" id="PS50887"/>
    </source>
</evidence>
<dbReference type="OrthoDB" id="9812260at2"/>
<reference evidence="2 3" key="1">
    <citation type="submission" date="2015-10" db="EMBL/GenBank/DDBJ databases">
        <title>Transcriptomic analysis of a linuron degrading triple-species bacterial consortium.</title>
        <authorList>
            <person name="Albers P."/>
        </authorList>
    </citation>
    <scope>NUCLEOTIDE SEQUENCE [LARGE SCALE GENOMIC DNA]</scope>
    <source>
        <strain evidence="2 3">WDL6</strain>
    </source>
</reference>
<dbReference type="PANTHER" id="PTHR46663">
    <property type="entry name" value="DIGUANYLATE CYCLASE DGCT-RELATED"/>
    <property type="match status" value="1"/>
</dbReference>
<dbReference type="InterPro" id="IPR000014">
    <property type="entry name" value="PAS"/>
</dbReference>
<dbReference type="STRING" id="121290.APY04_3128"/>
<dbReference type="AlphaFoldDB" id="A0A125NTX7"/>
<dbReference type="CDD" id="cd01949">
    <property type="entry name" value="GGDEF"/>
    <property type="match status" value="1"/>
</dbReference>
<dbReference type="EMBL" id="LMTR01000084">
    <property type="protein sequence ID" value="KWT64888.1"/>
    <property type="molecule type" value="Genomic_DNA"/>
</dbReference>
<dbReference type="CDD" id="cd00130">
    <property type="entry name" value="PAS"/>
    <property type="match status" value="1"/>
</dbReference>
<protein>
    <recommendedName>
        <fullName evidence="1">GGDEF domain-containing protein</fullName>
    </recommendedName>
</protein>
<name>A0A125NTX7_HYPSL</name>
<dbReference type="Pfam" id="PF13188">
    <property type="entry name" value="PAS_8"/>
    <property type="match status" value="1"/>
</dbReference>
<accession>A0A125NTX7</accession>
<dbReference type="Gene3D" id="3.30.450.20">
    <property type="entry name" value="PAS domain"/>
    <property type="match status" value="1"/>
</dbReference>
<dbReference type="RefSeq" id="WP_083509843.1">
    <property type="nucleotide sequence ID" value="NZ_LMTR01000084.1"/>
</dbReference>
<dbReference type="InterPro" id="IPR029787">
    <property type="entry name" value="Nucleotide_cyclase"/>
</dbReference>
<dbReference type="SUPFAM" id="SSF55785">
    <property type="entry name" value="PYP-like sensor domain (PAS domain)"/>
    <property type="match status" value="1"/>
</dbReference>
<comment type="caution">
    <text evidence="2">The sequence shown here is derived from an EMBL/GenBank/DDBJ whole genome shotgun (WGS) entry which is preliminary data.</text>
</comment>
<sequence>MPLTLSKEHLFAILNALPMPVSWASLDDERIKFMNDAFTKTFGYKASEFDTITDWIVRAYPRPEDREISKEKWGNVWTNSNHGVSDVEQTEVDILCADGSVKTAQIRGILLHDLNIAIALFEDISEQRSTETLLRRVALEDPLTGLPNRRALEQHWARITANPDPDLTAMLLIDLDGFKAINDTLGHDAGDETLKIVAKRLTDSVRSGDLVCRMGGDEFVVLLSGLKIPEQVEQVCWRIQTELTRPMNLMSRPATVGASIGASLAPQDGKDLRSLLKCADEALYRRKVDRKGGWEWFKKPMAA</sequence>
<dbReference type="PANTHER" id="PTHR46663:SF2">
    <property type="entry name" value="GGDEF DOMAIN-CONTAINING PROTEIN"/>
    <property type="match status" value="1"/>
</dbReference>
<feature type="domain" description="GGDEF" evidence="1">
    <location>
        <begin position="166"/>
        <end position="299"/>
    </location>
</feature>
<dbReference type="InterPro" id="IPR000160">
    <property type="entry name" value="GGDEF_dom"/>
</dbReference>
<dbReference type="Gene3D" id="3.30.70.270">
    <property type="match status" value="1"/>
</dbReference>
<dbReference type="PROSITE" id="PS50887">
    <property type="entry name" value="GGDEF"/>
    <property type="match status" value="1"/>
</dbReference>
<proteinExistence type="predicted"/>
<evidence type="ECO:0000313" key="3">
    <source>
        <dbReference type="Proteomes" id="UP000059074"/>
    </source>
</evidence>
<evidence type="ECO:0000313" key="2">
    <source>
        <dbReference type="EMBL" id="KWT64888.1"/>
    </source>
</evidence>
<dbReference type="InterPro" id="IPR043128">
    <property type="entry name" value="Rev_trsase/Diguanyl_cyclase"/>
</dbReference>
<dbReference type="SMART" id="SM00267">
    <property type="entry name" value="GGDEF"/>
    <property type="match status" value="1"/>
</dbReference>
<keyword evidence="3" id="KW-1185">Reference proteome</keyword>
<dbReference type="InterPro" id="IPR052163">
    <property type="entry name" value="DGC-Regulatory_Protein"/>
</dbReference>